<feature type="signal peptide" evidence="1">
    <location>
        <begin position="1"/>
        <end position="23"/>
    </location>
</feature>
<organism evidence="2 3">
    <name type="scientific">Terrimonas rubra</name>
    <dbReference type="NCBI Taxonomy" id="1035890"/>
    <lineage>
        <taxon>Bacteria</taxon>
        <taxon>Pseudomonadati</taxon>
        <taxon>Bacteroidota</taxon>
        <taxon>Chitinophagia</taxon>
        <taxon>Chitinophagales</taxon>
        <taxon>Chitinophagaceae</taxon>
        <taxon>Terrimonas</taxon>
    </lineage>
</organism>
<proteinExistence type="predicted"/>
<name>A0ABW6A4Y9_9BACT</name>
<dbReference type="Pfam" id="PF13852">
    <property type="entry name" value="DUF4197"/>
    <property type="match status" value="1"/>
</dbReference>
<evidence type="ECO:0000313" key="2">
    <source>
        <dbReference type="EMBL" id="MFD2919520.1"/>
    </source>
</evidence>
<keyword evidence="3" id="KW-1185">Reference proteome</keyword>
<gene>
    <name evidence="2" type="ORF">ACFS6H_07380</name>
</gene>
<accession>A0ABW6A4Y9</accession>
<feature type="chain" id="PRO_5047109550" evidence="1">
    <location>
        <begin position="24"/>
        <end position="252"/>
    </location>
</feature>
<evidence type="ECO:0000256" key="1">
    <source>
        <dbReference type="SAM" id="SignalP"/>
    </source>
</evidence>
<dbReference type="EMBL" id="JBHUOZ010000001">
    <property type="protein sequence ID" value="MFD2919520.1"/>
    <property type="molecule type" value="Genomic_DNA"/>
</dbReference>
<dbReference type="PROSITE" id="PS51257">
    <property type="entry name" value="PROKAR_LIPOPROTEIN"/>
    <property type="match status" value="1"/>
</dbReference>
<keyword evidence="1" id="KW-0732">Signal</keyword>
<evidence type="ECO:0000313" key="3">
    <source>
        <dbReference type="Proteomes" id="UP001597511"/>
    </source>
</evidence>
<dbReference type="RefSeq" id="WP_386096787.1">
    <property type="nucleotide sequence ID" value="NZ_JBHUOZ010000001.1"/>
</dbReference>
<dbReference type="Proteomes" id="UP001597511">
    <property type="component" value="Unassembled WGS sequence"/>
</dbReference>
<comment type="caution">
    <text evidence="2">The sequence shown here is derived from an EMBL/GenBank/DDBJ whole genome shotgun (WGS) entry which is preliminary data.</text>
</comment>
<reference evidence="3" key="1">
    <citation type="journal article" date="2019" name="Int. J. Syst. Evol. Microbiol.">
        <title>The Global Catalogue of Microorganisms (GCM) 10K type strain sequencing project: providing services to taxonomists for standard genome sequencing and annotation.</title>
        <authorList>
            <consortium name="The Broad Institute Genomics Platform"/>
            <consortium name="The Broad Institute Genome Sequencing Center for Infectious Disease"/>
            <person name="Wu L."/>
            <person name="Ma J."/>
        </authorList>
    </citation>
    <scope>NUCLEOTIDE SEQUENCE [LARGE SCALE GENOMIC DNA]</scope>
    <source>
        <strain evidence="3">KCTC 23299</strain>
    </source>
</reference>
<sequence length="252" mass="27718">MKRLYLSCLLSACLFFSSCDTLKQIASVIMPSEYEMATGLKDALTQGLFSGFDAFANPNSGNPLVKFAFPGEAAKIEKTLNDLGMGNLLNQVTSKFTNAMTSAVVAAKPIFLNSVKSMNFRDVMNILVTDNTRAATDYFKTAMSASLMSAFRPIVDSTVNLNGANREWANVANIYNKIPLIGKPIETSLTDFVSARAIDAMFLSVAQEEEKIRTKYEFRKTDMMKKAFGYAEQELARRKQSQGGTTTPTGIR</sequence>
<dbReference type="InterPro" id="IPR025245">
    <property type="entry name" value="DUF4197"/>
</dbReference>
<protein>
    <submittedName>
        <fullName evidence="2">DUF4197 domain-containing protein</fullName>
    </submittedName>
</protein>